<keyword evidence="1" id="KW-0732">Signal</keyword>
<dbReference type="EMBL" id="CP136921">
    <property type="protein sequence ID" value="WOO33237.1"/>
    <property type="molecule type" value="Genomic_DNA"/>
</dbReference>
<evidence type="ECO:0000313" key="3">
    <source>
        <dbReference type="Proteomes" id="UP001303211"/>
    </source>
</evidence>
<dbReference type="RefSeq" id="WP_317702607.1">
    <property type="nucleotide sequence ID" value="NZ_CP136921.1"/>
</dbReference>
<evidence type="ECO:0000313" key="2">
    <source>
        <dbReference type="EMBL" id="WOO33237.1"/>
    </source>
</evidence>
<keyword evidence="3" id="KW-1185">Reference proteome</keyword>
<sequence>MNMQFRKTVSVLALGLSLAVSAQAQGKKVEFPKGLQWQTMDLLAFDFNFPGYEGTPESRKLAAAIWAPTLEGLPPHERGGKYPAFVNIAAFESGGNRYIFTILSAASLVYPQCEDPPNSSAINTPIYAICPMRVVIQSLTGGQTTQQDFPRYCNITSNDQFQPKSRNYEQVAFDAKTKMAYVRVVQYGKPAPECNRAIKLP</sequence>
<reference evidence="2 3" key="1">
    <citation type="submission" date="2023-03" db="EMBL/GenBank/DDBJ databases">
        <title>Diaphorobacter basophil sp. nov., isolated from a sewage-treatment plant.</title>
        <authorList>
            <person name="Yang K."/>
        </authorList>
    </citation>
    <scope>NUCLEOTIDE SEQUENCE [LARGE SCALE GENOMIC DNA]</scope>
    <source>
        <strain evidence="2 3">Y-1</strain>
    </source>
</reference>
<protein>
    <recommendedName>
        <fullName evidence="4">Secreted protein</fullName>
    </recommendedName>
</protein>
<name>A0ABZ0J4P8_9BURK</name>
<evidence type="ECO:0000256" key="1">
    <source>
        <dbReference type="SAM" id="SignalP"/>
    </source>
</evidence>
<accession>A0ABZ0J4P8</accession>
<evidence type="ECO:0008006" key="4">
    <source>
        <dbReference type="Google" id="ProtNLM"/>
    </source>
</evidence>
<organism evidence="2 3">
    <name type="scientific">Diaphorobacter limosus</name>
    <dbReference type="NCBI Taxonomy" id="3036128"/>
    <lineage>
        <taxon>Bacteria</taxon>
        <taxon>Pseudomonadati</taxon>
        <taxon>Pseudomonadota</taxon>
        <taxon>Betaproteobacteria</taxon>
        <taxon>Burkholderiales</taxon>
        <taxon>Comamonadaceae</taxon>
        <taxon>Diaphorobacter</taxon>
    </lineage>
</organism>
<gene>
    <name evidence="2" type="ORF">P4826_03905</name>
</gene>
<feature type="chain" id="PRO_5045191095" description="Secreted protein" evidence="1">
    <location>
        <begin position="25"/>
        <end position="201"/>
    </location>
</feature>
<dbReference type="Proteomes" id="UP001303211">
    <property type="component" value="Chromosome"/>
</dbReference>
<proteinExistence type="predicted"/>
<feature type="signal peptide" evidence="1">
    <location>
        <begin position="1"/>
        <end position="24"/>
    </location>
</feature>